<sequence length="222" mass="24146">MPLEKLRIFGNPNIGVYIFTNNKVTLVPEGTQPQVKKALSDTLSTEVLEAVVADSRLLGIFIAGNDKAILLPKTARDKEVDRLKELGLPVKVVFTSFTALGNIILTNNRVALIHPELSDKEVEVVCRELNVEKCVRRSIVNIPTVGSVAVINDNSGLFHPDVNESELKALEELLKIRVGTGTVNFGVGFIKTGLIANNFGAVVGDLTTGPEIMRVMDAFNLR</sequence>
<comment type="similarity">
    <text evidence="3">Belongs to the eIF-6 family.</text>
</comment>
<organism evidence="4 5">
    <name type="scientific">Zestosphaera tikiterensis</name>
    <dbReference type="NCBI Taxonomy" id="1973259"/>
    <lineage>
        <taxon>Archaea</taxon>
        <taxon>Thermoproteota</taxon>
        <taxon>Thermoprotei</taxon>
        <taxon>Desulfurococcales</taxon>
        <taxon>Desulfurococcaceae</taxon>
        <taxon>Zestosphaera</taxon>
    </lineage>
</organism>
<dbReference type="Proteomes" id="UP000244093">
    <property type="component" value="Unassembled WGS sequence"/>
</dbReference>
<name>A0A2R7Y938_9CREN</name>
<dbReference type="NCBIfam" id="TIGR00323">
    <property type="entry name" value="eIF-6"/>
    <property type="match status" value="1"/>
</dbReference>
<evidence type="ECO:0000313" key="4">
    <source>
        <dbReference type="EMBL" id="PUA33382.1"/>
    </source>
</evidence>
<reference evidence="4 5" key="1">
    <citation type="journal article" date="2018" name="Syst. Appl. Microbiol.">
        <title>A new symbiotic nanoarchaeote (Candidatus Nanoclepta minutus) and its host (Zestosphaera tikiterensis gen. nov., sp. nov.) from a New Zealand hot spring.</title>
        <authorList>
            <person name="St John E."/>
            <person name="Liu Y."/>
            <person name="Podar M."/>
            <person name="Stott M.B."/>
            <person name="Meneghin J."/>
            <person name="Chen Z."/>
            <person name="Lagutin K."/>
            <person name="Mitchell K."/>
            <person name="Reysenbach A.L."/>
        </authorList>
    </citation>
    <scope>NUCLEOTIDE SEQUENCE [LARGE SCALE GENOMIC DNA]</scope>
    <source>
        <strain evidence="4">NZ3</strain>
    </source>
</reference>
<dbReference type="SMART" id="SM00654">
    <property type="entry name" value="eIF6"/>
    <property type="match status" value="1"/>
</dbReference>
<dbReference type="GO" id="GO:0003743">
    <property type="term" value="F:translation initiation factor activity"/>
    <property type="evidence" value="ECO:0007669"/>
    <property type="project" value="UniProtKB-UniRule"/>
</dbReference>
<dbReference type="InterPro" id="IPR002769">
    <property type="entry name" value="eIF6"/>
</dbReference>
<evidence type="ECO:0000313" key="5">
    <source>
        <dbReference type="Proteomes" id="UP000244093"/>
    </source>
</evidence>
<dbReference type="PIRSF" id="PIRSF006413">
    <property type="entry name" value="IF-6"/>
    <property type="match status" value="1"/>
</dbReference>
<dbReference type="PANTHER" id="PTHR10784">
    <property type="entry name" value="TRANSLATION INITIATION FACTOR 6"/>
    <property type="match status" value="1"/>
</dbReference>
<keyword evidence="2 3" id="KW-0648">Protein biosynthesis</keyword>
<dbReference type="Pfam" id="PF01912">
    <property type="entry name" value="eIF-6"/>
    <property type="match status" value="1"/>
</dbReference>
<dbReference type="EMBL" id="NBVN01000002">
    <property type="protein sequence ID" value="PUA33382.1"/>
    <property type="molecule type" value="Genomic_DNA"/>
</dbReference>
<dbReference type="SUPFAM" id="SSF55909">
    <property type="entry name" value="Pentein"/>
    <property type="match status" value="1"/>
</dbReference>
<evidence type="ECO:0000256" key="1">
    <source>
        <dbReference type="ARBA" id="ARBA00022540"/>
    </source>
</evidence>
<evidence type="ECO:0000256" key="3">
    <source>
        <dbReference type="HAMAP-Rule" id="MF_00032"/>
    </source>
</evidence>
<evidence type="ECO:0000256" key="2">
    <source>
        <dbReference type="ARBA" id="ARBA00022917"/>
    </source>
</evidence>
<dbReference type="GO" id="GO:0042256">
    <property type="term" value="P:cytosolic ribosome assembly"/>
    <property type="evidence" value="ECO:0007669"/>
    <property type="project" value="InterPro"/>
</dbReference>
<keyword evidence="1 3" id="KW-0396">Initiation factor</keyword>
<comment type="caution">
    <text evidence="4">The sequence shown here is derived from an EMBL/GenBank/DDBJ whole genome shotgun (WGS) entry which is preliminary data.</text>
</comment>
<dbReference type="GO" id="GO:0043022">
    <property type="term" value="F:ribosome binding"/>
    <property type="evidence" value="ECO:0007669"/>
    <property type="project" value="InterPro"/>
</dbReference>
<protein>
    <recommendedName>
        <fullName evidence="3">Translation initiation factor 6</fullName>
        <shortName evidence="3">aIF-6</shortName>
    </recommendedName>
</protein>
<accession>A0A2R7Y938</accession>
<dbReference type="AlphaFoldDB" id="A0A2R7Y938"/>
<comment type="function">
    <text evidence="3">Binds to the 50S ribosomal subunit and prevents its association with the 30S ribosomal subunit to form the 70S initiation complex.</text>
</comment>
<dbReference type="Gene3D" id="3.75.10.10">
    <property type="entry name" value="L-arginine/glycine Amidinotransferase, Chain A"/>
    <property type="match status" value="1"/>
</dbReference>
<dbReference type="HAMAP" id="MF_00032">
    <property type="entry name" value="eIF_6"/>
    <property type="match status" value="1"/>
</dbReference>
<proteinExistence type="inferred from homology"/>
<gene>
    <name evidence="3" type="primary">eif6</name>
    <name evidence="4" type="ORF">B7O98_02865</name>
</gene>